<comment type="catalytic activity">
    <reaction evidence="1 9">
        <text>malonyl-[ACP] + S-adenosyl-L-methionine = malonyl-[ACP] methyl ester + S-adenosyl-L-homocysteine</text>
        <dbReference type="Rhea" id="RHEA:17105"/>
        <dbReference type="Rhea" id="RHEA-COMP:9623"/>
        <dbReference type="Rhea" id="RHEA-COMP:9954"/>
        <dbReference type="ChEBI" id="CHEBI:57856"/>
        <dbReference type="ChEBI" id="CHEBI:59789"/>
        <dbReference type="ChEBI" id="CHEBI:78449"/>
        <dbReference type="ChEBI" id="CHEBI:78845"/>
        <dbReference type="EC" id="2.1.1.197"/>
    </reaction>
</comment>
<keyword evidence="5 9" id="KW-0489">Methyltransferase</keyword>
<reference evidence="11 12" key="1">
    <citation type="journal article" date="2017" name="Antonie Van Leeuwenhoek">
        <title>Rhizobium rhizosphaerae sp. nov., a novel species isolated from rice rhizosphere.</title>
        <authorList>
            <person name="Zhao J.J."/>
            <person name="Zhang J."/>
            <person name="Zhang R.J."/>
            <person name="Zhang C.W."/>
            <person name="Yin H.Q."/>
            <person name="Zhang X.X."/>
        </authorList>
    </citation>
    <scope>NUCLEOTIDE SEQUENCE [LARGE SCALE GENOMIC DNA]</scope>
    <source>
        <strain evidence="11 12">BSs20135</strain>
    </source>
</reference>
<evidence type="ECO:0000313" key="11">
    <source>
        <dbReference type="EMBL" id="GAC22306.1"/>
    </source>
</evidence>
<dbReference type="EC" id="2.1.1.197" evidence="4 9"/>
<dbReference type="eggNOG" id="COG2226">
    <property type="taxonomic scope" value="Bacteria"/>
</dbReference>
<dbReference type="HAMAP" id="MF_00835">
    <property type="entry name" value="BioC"/>
    <property type="match status" value="1"/>
</dbReference>
<evidence type="ECO:0000256" key="6">
    <source>
        <dbReference type="ARBA" id="ARBA00022679"/>
    </source>
</evidence>
<evidence type="ECO:0000259" key="10">
    <source>
        <dbReference type="Pfam" id="PF08241"/>
    </source>
</evidence>
<dbReference type="STRING" id="493475.GARC_5371"/>
<dbReference type="Proteomes" id="UP000006327">
    <property type="component" value="Unassembled WGS sequence"/>
</dbReference>
<evidence type="ECO:0000256" key="9">
    <source>
        <dbReference type="HAMAP-Rule" id="MF_00835"/>
    </source>
</evidence>
<comment type="similarity">
    <text evidence="3 9">Belongs to the methyltransferase superfamily.</text>
</comment>
<dbReference type="InterPro" id="IPR013216">
    <property type="entry name" value="Methyltransf_11"/>
</dbReference>
<dbReference type="PANTHER" id="PTHR44942:SF4">
    <property type="entry name" value="METHYLTRANSFERASE TYPE 11 DOMAIN-CONTAINING PROTEIN"/>
    <property type="match status" value="1"/>
</dbReference>
<dbReference type="EMBL" id="BAEO01000072">
    <property type="protein sequence ID" value="GAC22306.1"/>
    <property type="molecule type" value="Genomic_DNA"/>
</dbReference>
<keyword evidence="7 9" id="KW-0949">S-adenosyl-L-methionine</keyword>
<dbReference type="GO" id="GO:0009102">
    <property type="term" value="P:biotin biosynthetic process"/>
    <property type="evidence" value="ECO:0007669"/>
    <property type="project" value="UniProtKB-UniRule"/>
</dbReference>
<dbReference type="SUPFAM" id="SSF53335">
    <property type="entry name" value="S-adenosyl-L-methionine-dependent methyltransferases"/>
    <property type="match status" value="1"/>
</dbReference>
<evidence type="ECO:0000256" key="2">
    <source>
        <dbReference type="ARBA" id="ARBA00004746"/>
    </source>
</evidence>
<name>K6YEE7_9ALTE</name>
<dbReference type="GO" id="GO:0008757">
    <property type="term" value="F:S-adenosylmethionine-dependent methyltransferase activity"/>
    <property type="evidence" value="ECO:0007669"/>
    <property type="project" value="InterPro"/>
</dbReference>
<sequence length="273" mass="30757">MMSEISIVNHNKIRIAQQFSRAADTYNSAADVQLDIAFDAMAYVPLRYKSGLDLGCGTGRISQQLATRCDKLVAMDLAFGMLAYAKQNSLRDDASICWLQGDADAIPMADNSVDMVFSSMALQWSEDPQKVMSEITRVMTSGSNAVLAIMCDGSFNQLNDSWKSIDSQRHVNNFATAQTWYDAATSQGLQVSMKQKQYVTWHANIRQLLSSIKAIGANVLLTNQNLTEQSKPEIKNVFNRHKLQHLEIYYRQKYAENMQLPLTYQVCFLHCNK</sequence>
<dbReference type="CDD" id="cd02440">
    <property type="entry name" value="AdoMet_MTases"/>
    <property type="match status" value="1"/>
</dbReference>
<dbReference type="GO" id="GO:0102130">
    <property type="term" value="F:malonyl-CoA methyltransferase activity"/>
    <property type="evidence" value="ECO:0007669"/>
    <property type="project" value="UniProtKB-EC"/>
</dbReference>
<keyword evidence="12" id="KW-1185">Reference proteome</keyword>
<dbReference type="Gene3D" id="3.40.50.150">
    <property type="entry name" value="Vaccinia Virus protein VP39"/>
    <property type="match status" value="1"/>
</dbReference>
<comment type="function">
    <text evidence="9">Converts the free carboxyl group of a malonyl-thioester to its methyl ester by transfer of a methyl group from S-adenosyl-L-methionine (SAM). It allows to synthesize pimeloyl-ACP via the fatty acid synthetic pathway.</text>
</comment>
<evidence type="ECO:0000256" key="1">
    <source>
        <dbReference type="ARBA" id="ARBA00000852"/>
    </source>
</evidence>
<keyword evidence="8 9" id="KW-0093">Biotin biosynthesis</keyword>
<protein>
    <recommendedName>
        <fullName evidence="4 9">Malonyl-[acyl-carrier protein] O-methyltransferase</fullName>
        <shortName evidence="9">Malonyl-ACP O-methyltransferase</shortName>
        <ecNumber evidence="4 9">2.1.1.197</ecNumber>
    </recommendedName>
    <alternativeName>
        <fullName evidence="9">Biotin synthesis protein BioC</fullName>
    </alternativeName>
</protein>
<evidence type="ECO:0000313" key="12">
    <source>
        <dbReference type="Proteomes" id="UP000006327"/>
    </source>
</evidence>
<comment type="pathway">
    <text evidence="2 9">Cofactor biosynthesis; biotin biosynthesis.</text>
</comment>
<accession>K6YEE7</accession>
<feature type="domain" description="Methyltransferase type 11" evidence="10">
    <location>
        <begin position="52"/>
        <end position="144"/>
    </location>
</feature>
<dbReference type="AlphaFoldDB" id="K6YEE7"/>
<gene>
    <name evidence="9 11" type="primary">bioC</name>
    <name evidence="11" type="ORF">GARC_5371</name>
</gene>
<dbReference type="PANTHER" id="PTHR44942">
    <property type="entry name" value="METHYLTRANSF_11 DOMAIN-CONTAINING PROTEIN"/>
    <property type="match status" value="1"/>
</dbReference>
<evidence type="ECO:0000256" key="7">
    <source>
        <dbReference type="ARBA" id="ARBA00022691"/>
    </source>
</evidence>
<evidence type="ECO:0000256" key="4">
    <source>
        <dbReference type="ARBA" id="ARBA00012327"/>
    </source>
</evidence>
<organism evidence="11 12">
    <name type="scientific">Paraglaciecola arctica BSs20135</name>
    <dbReference type="NCBI Taxonomy" id="493475"/>
    <lineage>
        <taxon>Bacteria</taxon>
        <taxon>Pseudomonadati</taxon>
        <taxon>Pseudomonadota</taxon>
        <taxon>Gammaproteobacteria</taxon>
        <taxon>Alteromonadales</taxon>
        <taxon>Alteromonadaceae</taxon>
        <taxon>Paraglaciecola</taxon>
    </lineage>
</organism>
<evidence type="ECO:0000256" key="3">
    <source>
        <dbReference type="ARBA" id="ARBA00008361"/>
    </source>
</evidence>
<dbReference type="InterPro" id="IPR051052">
    <property type="entry name" value="Diverse_substrate_MTase"/>
</dbReference>
<evidence type="ECO:0000256" key="8">
    <source>
        <dbReference type="ARBA" id="ARBA00022756"/>
    </source>
</evidence>
<comment type="caution">
    <text evidence="11">The sequence shown here is derived from an EMBL/GenBank/DDBJ whole genome shotgun (WGS) entry which is preliminary data.</text>
</comment>
<dbReference type="GO" id="GO:0032259">
    <property type="term" value="P:methylation"/>
    <property type="evidence" value="ECO:0007669"/>
    <property type="project" value="UniProtKB-KW"/>
</dbReference>
<dbReference type="InterPro" id="IPR029063">
    <property type="entry name" value="SAM-dependent_MTases_sf"/>
</dbReference>
<dbReference type="UniPathway" id="UPA00078"/>
<dbReference type="GO" id="GO:0010340">
    <property type="term" value="F:carboxyl-O-methyltransferase activity"/>
    <property type="evidence" value="ECO:0007669"/>
    <property type="project" value="UniProtKB-UniRule"/>
</dbReference>
<dbReference type="Pfam" id="PF08241">
    <property type="entry name" value="Methyltransf_11"/>
    <property type="match status" value="1"/>
</dbReference>
<proteinExistence type="inferred from homology"/>
<keyword evidence="6 9" id="KW-0808">Transferase</keyword>
<dbReference type="InterPro" id="IPR011814">
    <property type="entry name" value="BioC"/>
</dbReference>
<evidence type="ECO:0000256" key="5">
    <source>
        <dbReference type="ARBA" id="ARBA00022603"/>
    </source>
</evidence>